<dbReference type="SUPFAM" id="SSF81296">
    <property type="entry name" value="E set domains"/>
    <property type="match status" value="1"/>
</dbReference>
<dbReference type="Gene3D" id="2.70.50.50">
    <property type="entry name" value="chitin-binding protein cbp21"/>
    <property type="match status" value="1"/>
</dbReference>
<protein>
    <submittedName>
        <fullName evidence="4">Por secretion system C-terminal sorting domain-containing protein</fullName>
    </submittedName>
</protein>
<proteinExistence type="predicted"/>
<dbReference type="CDD" id="cd21177">
    <property type="entry name" value="LPMO_AA10"/>
    <property type="match status" value="1"/>
</dbReference>
<gene>
    <name evidence="4" type="ORF">SAMN04487910_0638</name>
</gene>
<dbReference type="OrthoDB" id="9770043at2"/>
<dbReference type="InterPro" id="IPR014756">
    <property type="entry name" value="Ig_E-set"/>
</dbReference>
<accession>A0A1H7HKP6</accession>
<dbReference type="Pfam" id="PF18962">
    <property type="entry name" value="Por_Secre_tail"/>
    <property type="match status" value="1"/>
</dbReference>
<dbReference type="RefSeq" id="WP_091405452.1">
    <property type="nucleotide sequence ID" value="NZ_FOAB01000001.1"/>
</dbReference>
<evidence type="ECO:0000256" key="1">
    <source>
        <dbReference type="ARBA" id="ARBA00022729"/>
    </source>
</evidence>
<dbReference type="PANTHER" id="PTHR34823">
    <property type="entry name" value="GLCNAC-BINDING PROTEIN A"/>
    <property type="match status" value="1"/>
</dbReference>
<dbReference type="InterPro" id="IPR004302">
    <property type="entry name" value="Cellulose/chitin-bd_N"/>
</dbReference>
<dbReference type="STRING" id="1038014.SAMN04487910_0638"/>
<dbReference type="Gene3D" id="2.60.40.4070">
    <property type="match status" value="1"/>
</dbReference>
<reference evidence="4 5" key="1">
    <citation type="submission" date="2016-10" db="EMBL/GenBank/DDBJ databases">
        <authorList>
            <person name="de Groot N.N."/>
        </authorList>
    </citation>
    <scope>NUCLEOTIDE SEQUENCE [LARGE SCALE GENOMIC DNA]</scope>
    <source>
        <strain evidence="4 5">DSM 25232</strain>
    </source>
</reference>
<dbReference type="PANTHER" id="PTHR34823:SF1">
    <property type="entry name" value="CHITIN-BINDING TYPE-4 DOMAIN-CONTAINING PROTEIN"/>
    <property type="match status" value="1"/>
</dbReference>
<dbReference type="Pfam" id="PF03067">
    <property type="entry name" value="LPMO_10"/>
    <property type="match status" value="1"/>
</dbReference>
<dbReference type="EMBL" id="FOAB01000001">
    <property type="protein sequence ID" value="SEK48775.1"/>
    <property type="molecule type" value="Genomic_DNA"/>
</dbReference>
<organism evidence="4 5">
    <name type="scientific">Aquimarina amphilecti</name>
    <dbReference type="NCBI Taxonomy" id="1038014"/>
    <lineage>
        <taxon>Bacteria</taxon>
        <taxon>Pseudomonadati</taxon>
        <taxon>Bacteroidota</taxon>
        <taxon>Flavobacteriia</taxon>
        <taxon>Flavobacteriales</taxon>
        <taxon>Flavobacteriaceae</taxon>
        <taxon>Aquimarina</taxon>
    </lineage>
</organism>
<dbReference type="InterPro" id="IPR051024">
    <property type="entry name" value="GlcNAc_Chitin_IntDeg"/>
</dbReference>
<dbReference type="Proteomes" id="UP000198521">
    <property type="component" value="Unassembled WGS sequence"/>
</dbReference>
<keyword evidence="1" id="KW-0732">Signal</keyword>
<feature type="domain" description="Chitin-binding type-4" evidence="2">
    <location>
        <begin position="40"/>
        <end position="215"/>
    </location>
</feature>
<evidence type="ECO:0000259" key="3">
    <source>
        <dbReference type="Pfam" id="PF18962"/>
    </source>
</evidence>
<evidence type="ECO:0000313" key="4">
    <source>
        <dbReference type="EMBL" id="SEK48775.1"/>
    </source>
</evidence>
<sequence length="316" mass="35507">MKIKTLTKEILCNIRFLKKTYSLRVLCCTALFFTSNISPHGTVTSPPSRVWVCFQENPESPDSPACIAMVASHGTQALYDWNEVARMDANGMHRDIIDDGNLASAGRPDKYGGLDQVRDDWVATPVSPGPLTLTWSITAPHATLYYEVYITKEGWTPNDPLTWDSLELLKRTGELPLSSEDNIDVVLPNRTGKHVIYSIWQRSLSPEAFYSTSDVDFGNTLSIDELEKSSAGLEQNFPNPFTSQSTIKYNLSKESLVNITVYNIYGQEVSKLIDEVKNAGDHEVVFNVDNIHSNGVYFYVFKAGNYTETRRMVIQK</sequence>
<evidence type="ECO:0000259" key="2">
    <source>
        <dbReference type="Pfam" id="PF03067"/>
    </source>
</evidence>
<feature type="domain" description="Secretion system C-terminal sorting" evidence="3">
    <location>
        <begin position="237"/>
        <end position="314"/>
    </location>
</feature>
<name>A0A1H7HKP6_AQUAM</name>
<dbReference type="AlphaFoldDB" id="A0A1H7HKP6"/>
<dbReference type="NCBIfam" id="TIGR04183">
    <property type="entry name" value="Por_Secre_tail"/>
    <property type="match status" value="1"/>
</dbReference>
<dbReference type="InterPro" id="IPR026444">
    <property type="entry name" value="Secre_tail"/>
</dbReference>
<evidence type="ECO:0000313" key="5">
    <source>
        <dbReference type="Proteomes" id="UP000198521"/>
    </source>
</evidence>
<keyword evidence="5" id="KW-1185">Reference proteome</keyword>